<dbReference type="InterPro" id="IPR015576">
    <property type="entry name" value="Spermine_synthase_animal"/>
</dbReference>
<dbReference type="Proteomes" id="UP000225706">
    <property type="component" value="Unassembled WGS sequence"/>
</dbReference>
<dbReference type="Pfam" id="PF01564">
    <property type="entry name" value="Spermine_synth"/>
    <property type="match status" value="1"/>
</dbReference>
<dbReference type="STRING" id="50429.A0A2B4SZK5"/>
<accession>A0A2B4SZK5</accession>
<dbReference type="GO" id="GO:0006597">
    <property type="term" value="P:spermine biosynthetic process"/>
    <property type="evidence" value="ECO:0007669"/>
    <property type="project" value="InterPro"/>
</dbReference>
<evidence type="ECO:0000313" key="1">
    <source>
        <dbReference type="EMBL" id="PFX34523.1"/>
    </source>
</evidence>
<evidence type="ECO:0000313" key="2">
    <source>
        <dbReference type="Proteomes" id="UP000225706"/>
    </source>
</evidence>
<gene>
    <name evidence="1" type="primary">SMS</name>
    <name evidence="1" type="ORF">AWC38_SpisGene442</name>
</gene>
<protein>
    <submittedName>
        <fullName evidence="1">Spermine synthase</fullName>
    </submittedName>
</protein>
<proteinExistence type="predicted"/>
<dbReference type="AlphaFoldDB" id="A0A2B4SZK5"/>
<dbReference type="SUPFAM" id="SSF53335">
    <property type="entry name" value="S-adenosyl-L-methionine-dependent methyltransferases"/>
    <property type="match status" value="1"/>
</dbReference>
<dbReference type="PANTHER" id="PTHR46315">
    <property type="entry name" value="SPERMINE SYNTHASE"/>
    <property type="match status" value="1"/>
</dbReference>
<dbReference type="Gene3D" id="3.40.50.150">
    <property type="entry name" value="Vaccinia Virus protein VP39"/>
    <property type="match status" value="1"/>
</dbReference>
<comment type="caution">
    <text evidence="1">The sequence shown here is derived from an EMBL/GenBank/DDBJ whole genome shotgun (WGS) entry which is preliminary data.</text>
</comment>
<sequence length="534" mass="61575">MQALQELHAVRQCTVRAFPDGLVTLDVVQYIGDSNIHEGNENNRSYPIWTKDDLVDLRKRIKTRLNCSRARYILPITRVIAESDLVYTQALTGNGRVDYKDKTVLILGGANQIDKYVINASRKHLRGICGDSLDTLQGKNYEIIIADCAEVMREYVRKNRSFDFIINDLTDVVIGSKKEGSYLEFQKEIQDLSIRLLSPYGKYFVQGASGFNQKERFNLYEEQLSNLCCEVNFRKEFVFVPSFLELSMAKKGPYEMDSFYNLRPLPSRGTRKRNPDEDFILRGHRTPARLKPQNYRTNSEMTITAKEATRTPSKQSVNFQESQTSDVEFDPEDLALDLSEFADGPEEELVGLQDKSSENDAFLNSSYNSDSWFIKPLHRTMSAPVDIEEIARRQPLKASVLRSAMAGNVTSVPSEKIRKTPINDFDLSLFREAENCMLSSRTISALATPYQEELARLRLDRLRLEEQRLLKKKCVDELERIRGPKPRWYELKTPEFHREAKRNNDILSLSGHYEDIMEYRKQLLSRVGEEKVAQ</sequence>
<dbReference type="EMBL" id="LSMT01000003">
    <property type="protein sequence ID" value="PFX34523.1"/>
    <property type="molecule type" value="Genomic_DNA"/>
</dbReference>
<keyword evidence="2" id="KW-1185">Reference proteome</keyword>
<dbReference type="OrthoDB" id="2101380at2759"/>
<name>A0A2B4SZK5_STYPI</name>
<organism evidence="1 2">
    <name type="scientific">Stylophora pistillata</name>
    <name type="common">Smooth cauliflower coral</name>
    <dbReference type="NCBI Taxonomy" id="50429"/>
    <lineage>
        <taxon>Eukaryota</taxon>
        <taxon>Metazoa</taxon>
        <taxon>Cnidaria</taxon>
        <taxon>Anthozoa</taxon>
        <taxon>Hexacorallia</taxon>
        <taxon>Scleractinia</taxon>
        <taxon>Astrocoeniina</taxon>
        <taxon>Pocilloporidae</taxon>
        <taxon>Stylophora</taxon>
    </lineage>
</organism>
<reference evidence="2" key="1">
    <citation type="journal article" date="2017" name="bioRxiv">
        <title>Comparative analysis of the genomes of Stylophora pistillata and Acropora digitifera provides evidence for extensive differences between species of corals.</title>
        <authorList>
            <person name="Voolstra C.R."/>
            <person name="Li Y."/>
            <person name="Liew Y.J."/>
            <person name="Baumgarten S."/>
            <person name="Zoccola D."/>
            <person name="Flot J.-F."/>
            <person name="Tambutte S."/>
            <person name="Allemand D."/>
            <person name="Aranda M."/>
        </authorList>
    </citation>
    <scope>NUCLEOTIDE SEQUENCE [LARGE SCALE GENOMIC DNA]</scope>
</reference>
<dbReference type="InterPro" id="IPR029063">
    <property type="entry name" value="SAM-dependent_MTases_sf"/>
</dbReference>
<dbReference type="PANTHER" id="PTHR46315:SF1">
    <property type="entry name" value="SPERMINE SYNTHASE"/>
    <property type="match status" value="1"/>
</dbReference>
<dbReference type="GO" id="GO:0016768">
    <property type="term" value="F:spermine synthase activity"/>
    <property type="evidence" value="ECO:0007669"/>
    <property type="project" value="InterPro"/>
</dbReference>